<name>A0A1I2GLY6_9BACT</name>
<keyword evidence="3" id="KW-1185">Reference proteome</keyword>
<dbReference type="Pfam" id="PF18765">
    <property type="entry name" value="Polbeta"/>
    <property type="match status" value="1"/>
</dbReference>
<dbReference type="EMBL" id="FONY01000019">
    <property type="protein sequence ID" value="SFF18258.1"/>
    <property type="molecule type" value="Genomic_DNA"/>
</dbReference>
<proteinExistence type="predicted"/>
<dbReference type="STRING" id="1003.SAMN04488541_101921"/>
<dbReference type="InterPro" id="IPR043519">
    <property type="entry name" value="NT_sf"/>
</dbReference>
<feature type="domain" description="Polymerase beta nucleotidyltransferase" evidence="1">
    <location>
        <begin position="55"/>
        <end position="122"/>
    </location>
</feature>
<dbReference type="CDD" id="cd05403">
    <property type="entry name" value="NT_KNTase_like"/>
    <property type="match status" value="1"/>
</dbReference>
<evidence type="ECO:0000313" key="2">
    <source>
        <dbReference type="EMBL" id="SFF18258.1"/>
    </source>
</evidence>
<dbReference type="InterPro" id="IPR041633">
    <property type="entry name" value="Polbeta"/>
</dbReference>
<dbReference type="Proteomes" id="UP000199513">
    <property type="component" value="Unassembled WGS sequence"/>
</dbReference>
<keyword evidence="2" id="KW-0808">Transferase</keyword>
<dbReference type="OrthoDB" id="9803106at2"/>
<evidence type="ECO:0000313" key="3">
    <source>
        <dbReference type="Proteomes" id="UP000199513"/>
    </source>
</evidence>
<dbReference type="Gene3D" id="3.30.460.10">
    <property type="entry name" value="Beta Polymerase, domain 2"/>
    <property type="match status" value="1"/>
</dbReference>
<dbReference type="RefSeq" id="WP_091545343.1">
    <property type="nucleotide sequence ID" value="NZ_FONY01000019.1"/>
</dbReference>
<reference evidence="2 3" key="1">
    <citation type="submission" date="2016-10" db="EMBL/GenBank/DDBJ databases">
        <authorList>
            <person name="de Groot N.N."/>
        </authorList>
    </citation>
    <scope>NUCLEOTIDE SEQUENCE [LARGE SCALE GENOMIC DNA]</scope>
    <source>
        <strain>GEY</strain>
        <strain evidence="3">DSM 9560</strain>
    </source>
</reference>
<sequence>MWLKEQKAKFRKMSKTQCEELIGMGNALNAHTFYKACESYLRAVLVECMPLGTEIFLFGSRANHTAGRISDIDIGFRSPSEISPVLLSEIADIIEDSFVPFRVDLVDFSKVSKDFEQEALKKIVRWT</sequence>
<accession>A0A1I2GLY6</accession>
<dbReference type="SUPFAM" id="SSF81301">
    <property type="entry name" value="Nucleotidyltransferase"/>
    <property type="match status" value="1"/>
</dbReference>
<protein>
    <submittedName>
        <fullName evidence="2">Nucleotidyltransferase domain-containing protein</fullName>
    </submittedName>
</protein>
<dbReference type="AlphaFoldDB" id="A0A1I2GLY6"/>
<gene>
    <name evidence="2" type="ORF">SAMN04488541_101921</name>
</gene>
<dbReference type="GO" id="GO:0016740">
    <property type="term" value="F:transferase activity"/>
    <property type="evidence" value="ECO:0007669"/>
    <property type="project" value="UniProtKB-KW"/>
</dbReference>
<organism evidence="2 3">
    <name type="scientific">Thermoflexibacter ruber</name>
    <dbReference type="NCBI Taxonomy" id="1003"/>
    <lineage>
        <taxon>Bacteria</taxon>
        <taxon>Pseudomonadati</taxon>
        <taxon>Bacteroidota</taxon>
        <taxon>Cytophagia</taxon>
        <taxon>Cytophagales</taxon>
        <taxon>Thermoflexibacteraceae</taxon>
        <taxon>Thermoflexibacter</taxon>
    </lineage>
</organism>
<evidence type="ECO:0000259" key="1">
    <source>
        <dbReference type="Pfam" id="PF18765"/>
    </source>
</evidence>